<feature type="signal peptide" evidence="1">
    <location>
        <begin position="1"/>
        <end position="19"/>
    </location>
</feature>
<dbReference type="HOGENOM" id="CLU_043127_0_0_9"/>
<evidence type="ECO:0000313" key="2">
    <source>
        <dbReference type="EMBL" id="EEG75638.1"/>
    </source>
</evidence>
<keyword evidence="1" id="KW-0732">Signal</keyword>
<dbReference type="STRING" id="553973.CLOHYLEM_04374"/>
<accession>C0BX40</accession>
<organism evidence="2 3">
    <name type="scientific">[Clostridium] hylemonae DSM 15053</name>
    <dbReference type="NCBI Taxonomy" id="553973"/>
    <lineage>
        <taxon>Bacteria</taxon>
        <taxon>Bacillati</taxon>
        <taxon>Bacillota</taxon>
        <taxon>Clostridia</taxon>
        <taxon>Lachnospirales</taxon>
        <taxon>Lachnospiraceae</taxon>
    </lineage>
</organism>
<dbReference type="SUPFAM" id="SSF53850">
    <property type="entry name" value="Periplasmic binding protein-like II"/>
    <property type="match status" value="1"/>
</dbReference>
<comment type="caution">
    <text evidence="2">The sequence shown here is derived from an EMBL/GenBank/DDBJ whole genome shotgun (WGS) entry which is preliminary data.</text>
</comment>
<evidence type="ECO:0000256" key="1">
    <source>
        <dbReference type="SAM" id="SignalP"/>
    </source>
</evidence>
<dbReference type="Proteomes" id="UP000004893">
    <property type="component" value="Unassembled WGS sequence"/>
</dbReference>
<dbReference type="Gene3D" id="3.40.190.10">
    <property type="entry name" value="Periplasmic binding protein-like II"/>
    <property type="match status" value="1"/>
</dbReference>
<dbReference type="Pfam" id="PF13416">
    <property type="entry name" value="SBP_bac_8"/>
    <property type="match status" value="1"/>
</dbReference>
<evidence type="ECO:0000313" key="3">
    <source>
        <dbReference type="Proteomes" id="UP000004893"/>
    </source>
</evidence>
<feature type="chain" id="PRO_5038856763" evidence="1">
    <location>
        <begin position="20"/>
        <end position="475"/>
    </location>
</feature>
<dbReference type="PROSITE" id="PS51257">
    <property type="entry name" value="PROKAR_LIPOPROTEIN"/>
    <property type="match status" value="1"/>
</dbReference>
<dbReference type="EMBL" id="ABYI02000007">
    <property type="protein sequence ID" value="EEG75638.1"/>
    <property type="molecule type" value="Genomic_DNA"/>
</dbReference>
<dbReference type="InterPro" id="IPR050490">
    <property type="entry name" value="Bact_solute-bd_prot1"/>
</dbReference>
<dbReference type="AlphaFoldDB" id="C0BX40"/>
<name>C0BX40_9FIRM</name>
<dbReference type="OrthoDB" id="9764785at2"/>
<dbReference type="RefSeq" id="WP_006441708.1">
    <property type="nucleotide sequence ID" value="NZ_CP036524.1"/>
</dbReference>
<protein>
    <submittedName>
        <fullName evidence="2">ABC transporter, solute-binding protein</fullName>
    </submittedName>
</protein>
<reference evidence="2" key="2">
    <citation type="submission" date="2013-06" db="EMBL/GenBank/DDBJ databases">
        <title>Draft genome sequence of Clostridium hylemonae (DSM 15053).</title>
        <authorList>
            <person name="Sudarsanam P."/>
            <person name="Ley R."/>
            <person name="Guruge J."/>
            <person name="Turnbaugh P.J."/>
            <person name="Mahowald M."/>
            <person name="Liep D."/>
            <person name="Gordon J."/>
        </authorList>
    </citation>
    <scope>NUCLEOTIDE SEQUENCE</scope>
    <source>
        <strain evidence="2">DSM 15053</strain>
    </source>
</reference>
<reference evidence="2" key="1">
    <citation type="submission" date="2009-02" db="EMBL/GenBank/DDBJ databases">
        <authorList>
            <person name="Fulton L."/>
            <person name="Clifton S."/>
            <person name="Fulton B."/>
            <person name="Xu J."/>
            <person name="Minx P."/>
            <person name="Pepin K.H."/>
            <person name="Johnson M."/>
            <person name="Bhonagiri V."/>
            <person name="Nash W.E."/>
            <person name="Mardis E.R."/>
            <person name="Wilson R.K."/>
        </authorList>
    </citation>
    <scope>NUCLEOTIDE SEQUENCE [LARGE SCALE GENOMIC DNA]</scope>
    <source>
        <strain evidence="2">DSM 15053</strain>
    </source>
</reference>
<gene>
    <name evidence="2" type="ORF">CLOHYLEM_04374</name>
</gene>
<sequence>MKRRIACACIIALATGLAAGCAGKTGGGTDSDNPTVIEIETYYNGAAKIALDELVEEFNNTVGDEKGIFVKASSSGDMSELFQNLNDELEKDAKDRDLPDIFSCYGSNALEFEEEGLLADLDDYFTKDELSEYVDEYIEEGRVGKDNALVVFPIAKSTEVMTINKTDWDKFAVDTGADLRQLSTWEGLTDTAEAYFEWSGGKALFGRDAFANYMLAGAHQLGEDMFDIKDTDVSISMDKDMMKKLWDNYYVPYVKGYFTSIGRYRSDDMKTGDLIVAIGSSSGGSYYAQEVTVGDDDPYPIETMVMPVPNFEGTDPVVTQQGAGMAVVKTDKEKEAAAAEFLKWFTDVDANSRFSMASSYLPVKKSSNDMESLEKIVEKNKIEWNDIVRDTIEVGFEECNTYELYTMTPFKGSDNCRHIVEDSLQNKAAADRETAKGLMETGKTLEEAVSGLVTEENFETWYNELSTQLREAVQS</sequence>
<keyword evidence="3" id="KW-1185">Reference proteome</keyword>
<dbReference type="InterPro" id="IPR006059">
    <property type="entry name" value="SBP"/>
</dbReference>
<dbReference type="eggNOG" id="COG1653">
    <property type="taxonomic scope" value="Bacteria"/>
</dbReference>
<dbReference type="PANTHER" id="PTHR43649">
    <property type="entry name" value="ARABINOSE-BINDING PROTEIN-RELATED"/>
    <property type="match status" value="1"/>
</dbReference>
<proteinExistence type="predicted"/>